<protein>
    <submittedName>
        <fullName evidence="2">Uncharacterized protein</fullName>
    </submittedName>
</protein>
<feature type="region of interest" description="Disordered" evidence="1">
    <location>
        <begin position="117"/>
        <end position="139"/>
    </location>
</feature>
<evidence type="ECO:0000313" key="3">
    <source>
        <dbReference type="Proteomes" id="UP000325313"/>
    </source>
</evidence>
<accession>A0A5B0SP04</accession>
<evidence type="ECO:0000256" key="1">
    <source>
        <dbReference type="SAM" id="MobiDB-lite"/>
    </source>
</evidence>
<proteinExistence type="predicted"/>
<dbReference type="AlphaFoldDB" id="A0A5B0SP04"/>
<evidence type="ECO:0000313" key="2">
    <source>
        <dbReference type="EMBL" id="KAA1138873.1"/>
    </source>
</evidence>
<dbReference type="EMBL" id="VDEP01000001">
    <property type="protein sequence ID" value="KAA1138873.1"/>
    <property type="molecule type" value="Genomic_DNA"/>
</dbReference>
<dbReference type="Proteomes" id="UP000325313">
    <property type="component" value="Unassembled WGS sequence"/>
</dbReference>
<sequence length="200" mass="21759">MDQPVSLSIHTHATDSEEDPQESWLNVGWSTDVVSMAASLRTLNLWISGNLLTEDIFRREDLHWMCLPGGIAELTSSRRGTCTSPAGRISFRSTRYMYLVDWKEALSVSEVRVPRRLEGNPSGRRGTCTSPAGRKPFQPAISSFRPRVSLGIPGYPPGFHGKGASAPESAPASGYPLALAGIRQRIADIRSGLSPPISNL</sequence>
<feature type="compositionally biased region" description="Polar residues" evidence="1">
    <location>
        <begin position="1"/>
        <end position="11"/>
    </location>
</feature>
<gene>
    <name evidence="2" type="ORF">PGTUg99_026338</name>
</gene>
<name>A0A5B0SP04_PUCGR</name>
<reference evidence="2 3" key="1">
    <citation type="submission" date="2019-05" db="EMBL/GenBank/DDBJ databases">
        <title>Emergence of the Ug99 lineage of the wheat stem rust pathogen through somatic hybridization.</title>
        <authorList>
            <person name="Li F."/>
            <person name="Upadhyaya N.M."/>
            <person name="Sperschneider J."/>
            <person name="Matny O."/>
            <person name="Nguyen-Phuc H."/>
            <person name="Mago R."/>
            <person name="Raley C."/>
            <person name="Miller M.E."/>
            <person name="Silverstein K.A.T."/>
            <person name="Henningsen E."/>
            <person name="Hirsch C.D."/>
            <person name="Visser B."/>
            <person name="Pretorius Z.A."/>
            <person name="Steffenson B.J."/>
            <person name="Schwessinger B."/>
            <person name="Dodds P.N."/>
            <person name="Figueroa M."/>
        </authorList>
    </citation>
    <scope>NUCLEOTIDE SEQUENCE [LARGE SCALE GENOMIC DNA]</scope>
    <source>
        <strain evidence="2 3">Ug99</strain>
    </source>
</reference>
<comment type="caution">
    <text evidence="2">The sequence shown here is derived from an EMBL/GenBank/DDBJ whole genome shotgun (WGS) entry which is preliminary data.</text>
</comment>
<organism evidence="2 3">
    <name type="scientific">Puccinia graminis f. sp. tritici</name>
    <dbReference type="NCBI Taxonomy" id="56615"/>
    <lineage>
        <taxon>Eukaryota</taxon>
        <taxon>Fungi</taxon>
        <taxon>Dikarya</taxon>
        <taxon>Basidiomycota</taxon>
        <taxon>Pucciniomycotina</taxon>
        <taxon>Pucciniomycetes</taxon>
        <taxon>Pucciniales</taxon>
        <taxon>Pucciniaceae</taxon>
        <taxon>Puccinia</taxon>
    </lineage>
</organism>
<feature type="region of interest" description="Disordered" evidence="1">
    <location>
        <begin position="1"/>
        <end position="20"/>
    </location>
</feature>